<comment type="caution">
    <text evidence="16">The sequence shown here is derived from an EMBL/GenBank/DDBJ whole genome shotgun (WGS) entry which is preliminary data.</text>
</comment>
<dbReference type="Gene3D" id="3.30.1360.60">
    <property type="entry name" value="Glucose permease domain IIB"/>
    <property type="match status" value="1"/>
</dbReference>
<evidence type="ECO:0000256" key="11">
    <source>
        <dbReference type="PROSITE-ProRule" id="PRU00421"/>
    </source>
</evidence>
<evidence type="ECO:0000256" key="6">
    <source>
        <dbReference type="ARBA" id="ARBA00022683"/>
    </source>
</evidence>
<feature type="transmembrane region" description="Helical" evidence="12">
    <location>
        <begin position="302"/>
        <end position="325"/>
    </location>
</feature>
<dbReference type="FunFam" id="3.30.1360.60:FF:000001">
    <property type="entry name" value="PTS system glucose-specific IIBC component PtsG"/>
    <property type="match status" value="1"/>
</dbReference>
<dbReference type="InterPro" id="IPR018113">
    <property type="entry name" value="PTrfase_EIIB_Cys"/>
</dbReference>
<dbReference type="PANTHER" id="PTHR30175">
    <property type="entry name" value="PHOSPHOTRANSFERASE SYSTEM TRANSPORT PROTEIN"/>
    <property type="match status" value="1"/>
</dbReference>
<dbReference type="Pfam" id="PF02378">
    <property type="entry name" value="PTS_EIIC"/>
    <property type="match status" value="1"/>
</dbReference>
<dbReference type="CDD" id="cd00212">
    <property type="entry name" value="PTS_IIB_glc"/>
    <property type="match status" value="1"/>
</dbReference>
<evidence type="ECO:0000313" key="16">
    <source>
        <dbReference type="EMBL" id="ODP29063.1"/>
    </source>
</evidence>
<dbReference type="Gene3D" id="2.70.70.10">
    <property type="entry name" value="Glucose Permease (Domain IIA)"/>
    <property type="match status" value="1"/>
</dbReference>
<feature type="domain" description="PTS EIIC type-1" evidence="15">
    <location>
        <begin position="105"/>
        <end position="473"/>
    </location>
</feature>
<dbReference type="InterPro" id="IPR013013">
    <property type="entry name" value="PTS_EIIC_1"/>
</dbReference>
<dbReference type="InterPro" id="IPR001996">
    <property type="entry name" value="PTS_IIB_1"/>
</dbReference>
<evidence type="ECO:0000256" key="3">
    <source>
        <dbReference type="ARBA" id="ARBA00022475"/>
    </source>
</evidence>
<dbReference type="Pfam" id="PF00358">
    <property type="entry name" value="PTS_EIIA_1"/>
    <property type="match status" value="1"/>
</dbReference>
<evidence type="ECO:0000256" key="5">
    <source>
        <dbReference type="ARBA" id="ARBA00022679"/>
    </source>
</evidence>
<feature type="transmembrane region" description="Helical" evidence="12">
    <location>
        <begin position="395"/>
        <end position="418"/>
    </location>
</feature>
<proteinExistence type="predicted"/>
<dbReference type="GO" id="GO:0008982">
    <property type="term" value="F:protein-N(PI)-phosphohistidine-sugar phosphotransferase activity"/>
    <property type="evidence" value="ECO:0007669"/>
    <property type="project" value="InterPro"/>
</dbReference>
<feature type="transmembrane region" description="Helical" evidence="12">
    <location>
        <begin position="438"/>
        <end position="462"/>
    </location>
</feature>
<keyword evidence="10 12" id="KW-0472">Membrane</keyword>
<keyword evidence="4" id="KW-0762">Sugar transport</keyword>
<comment type="subcellular location">
    <subcellularLocation>
        <location evidence="1">Cell membrane</location>
        <topology evidence="1">Multi-pass membrane protein</topology>
    </subcellularLocation>
</comment>
<dbReference type="NCBIfam" id="TIGR00830">
    <property type="entry name" value="PTBA"/>
    <property type="match status" value="1"/>
</dbReference>
<protein>
    <submittedName>
        <fullName evidence="16">Protein-N(Pi)-phosphohistidine--sugar phosphotransferase</fullName>
        <ecNumber evidence="16">2.7.1.191</ecNumber>
    </submittedName>
</protein>
<evidence type="ECO:0000256" key="4">
    <source>
        <dbReference type="ARBA" id="ARBA00022597"/>
    </source>
</evidence>
<dbReference type="SUPFAM" id="SSF51261">
    <property type="entry name" value="Duplicated hybrid motif"/>
    <property type="match status" value="1"/>
</dbReference>
<dbReference type="GO" id="GO:0009401">
    <property type="term" value="P:phosphoenolpyruvate-dependent sugar phosphotransferase system"/>
    <property type="evidence" value="ECO:0007669"/>
    <property type="project" value="UniProtKB-KW"/>
</dbReference>
<dbReference type="InterPro" id="IPR001127">
    <property type="entry name" value="PTS_EIIA_1_perm"/>
</dbReference>
<keyword evidence="9 12" id="KW-1133">Transmembrane helix</keyword>
<evidence type="ECO:0000259" key="13">
    <source>
        <dbReference type="PROSITE" id="PS51093"/>
    </source>
</evidence>
<keyword evidence="5 16" id="KW-0808">Transferase</keyword>
<feature type="transmembrane region" description="Helical" evidence="12">
    <location>
        <begin position="146"/>
        <end position="167"/>
    </location>
</feature>
<dbReference type="GO" id="GO:0090589">
    <property type="term" value="F:protein-phosphocysteine-trehalose phosphotransferase system transporter activity"/>
    <property type="evidence" value="ECO:0007669"/>
    <property type="project" value="TreeGrafter"/>
</dbReference>
<evidence type="ECO:0000256" key="7">
    <source>
        <dbReference type="ARBA" id="ARBA00022692"/>
    </source>
</evidence>
<dbReference type="GO" id="GO:0015771">
    <property type="term" value="P:trehalose transport"/>
    <property type="evidence" value="ECO:0007669"/>
    <property type="project" value="TreeGrafter"/>
</dbReference>
<dbReference type="InterPro" id="IPR003352">
    <property type="entry name" value="PTS_EIIC"/>
</dbReference>
<dbReference type="RefSeq" id="WP_069327007.1">
    <property type="nucleotide sequence ID" value="NZ_MDER01000032.1"/>
</dbReference>
<dbReference type="PANTHER" id="PTHR30175:SF1">
    <property type="entry name" value="PTS SYSTEM ARBUTIN-, CELLOBIOSE-, AND SALICIN-SPECIFIC EIIBC COMPONENT-RELATED"/>
    <property type="match status" value="1"/>
</dbReference>
<feature type="transmembrane region" description="Helical" evidence="12">
    <location>
        <begin position="337"/>
        <end position="357"/>
    </location>
</feature>
<dbReference type="InterPro" id="IPR011297">
    <property type="entry name" value="PTS_IIABC_b_glu"/>
</dbReference>
<evidence type="ECO:0000256" key="10">
    <source>
        <dbReference type="ARBA" id="ARBA00023136"/>
    </source>
</evidence>
<feature type="domain" description="PTS EIIA type-1" evidence="13">
    <location>
        <begin position="504"/>
        <end position="608"/>
    </location>
</feature>
<evidence type="ECO:0000313" key="17">
    <source>
        <dbReference type="Proteomes" id="UP000094578"/>
    </source>
</evidence>
<dbReference type="PROSITE" id="PS51093">
    <property type="entry name" value="PTS_EIIA_TYPE_1"/>
    <property type="match status" value="1"/>
</dbReference>
<feature type="transmembrane region" description="Helical" evidence="12">
    <location>
        <begin position="369"/>
        <end position="388"/>
    </location>
</feature>
<dbReference type="Proteomes" id="UP000094578">
    <property type="component" value="Unassembled WGS sequence"/>
</dbReference>
<dbReference type="AlphaFoldDB" id="A0A1E3L5Y5"/>
<feature type="domain" description="PTS EIIB type-1" evidence="14">
    <location>
        <begin position="4"/>
        <end position="86"/>
    </location>
</feature>
<dbReference type="GO" id="GO:0005886">
    <property type="term" value="C:plasma membrane"/>
    <property type="evidence" value="ECO:0007669"/>
    <property type="project" value="UniProtKB-SubCell"/>
</dbReference>
<dbReference type="PATRIC" id="fig|1886670.3.peg.1601"/>
<dbReference type="EC" id="2.7.1.191" evidence="16"/>
<feature type="transmembrane region" description="Helical" evidence="12">
    <location>
        <begin position="174"/>
        <end position="193"/>
    </location>
</feature>
<dbReference type="SUPFAM" id="SSF55604">
    <property type="entry name" value="Glucose permease domain IIB"/>
    <property type="match status" value="1"/>
</dbReference>
<dbReference type="InterPro" id="IPR050558">
    <property type="entry name" value="PTS_Sugar-Specific_Components"/>
</dbReference>
<name>A0A1E3L5Y5_9BACL</name>
<evidence type="ECO:0000256" key="12">
    <source>
        <dbReference type="SAM" id="Phobius"/>
    </source>
</evidence>
<feature type="transmembrane region" description="Helical" evidence="12">
    <location>
        <begin position="110"/>
        <end position="134"/>
    </location>
</feature>
<keyword evidence="3" id="KW-1003">Cell membrane</keyword>
<accession>A0A1E3L5Y5</accession>
<evidence type="ECO:0000256" key="9">
    <source>
        <dbReference type="ARBA" id="ARBA00022989"/>
    </source>
</evidence>
<feature type="transmembrane region" description="Helical" evidence="12">
    <location>
        <begin position="213"/>
        <end position="237"/>
    </location>
</feature>
<dbReference type="InterPro" id="IPR011055">
    <property type="entry name" value="Dup_hybrid_motif"/>
</dbReference>
<sequence length="634" mass="67618">MKYEQLAKDIIHNIGGRDNVNSLTHCITRLRFKLKDESKANTDVLKNMDGVVTVIQSGGQYQVVIGNHVPDVYAEVSTIGGFQADTGQDDTSNGEKVSLFNRFIDMISGVFTPILGVLCATGMIKGFTALLVALHVLTTESGTYQILNALGDCLFYFFPIFLGYTAAKKFNANIFIGMAIGATLVYPTLSGLTAGDPLYTLFAGTLFESPIHITFLGIPVILMTYSSSVIPIILATYVGSKLEVFFKKIIPSVVRTFLVPFCTLLVIVPLTLLIIGPIATWAGQLLGAGTLFVYNLSPIIEGMLIGAFWQVFVIFGLHWGLVPIVINNLTVMKFDPVLAGMFGASFAQTGVVLAILLKTKNVKLKSLSIPAFISGIFGVTEPAIYGITLPRKKPFIISCIAAAVGGGIIGFAGTKAYILGGLGIFGIPSYIGPSGIDAGFYGMLIGIGVSFILGFAIMYAMFQDDKETAKVTESQAPKTTIKIAQETIASPLQGTILPLSAVEDEAFSSGALGKGIAIEPSEGKVYSPVDGVLTSMLSSGHALGITSDHGVDILIHVGQDTVKLKGKHFTPKVKQGDIVTKGQLLMEFDIEAIKAAGYIVTTPVIISNTANFQDVVQTDKQAIHFKEDLITVLI</sequence>
<keyword evidence="7 12" id="KW-0812">Transmembrane</keyword>
<dbReference type="NCBIfam" id="TIGR01995">
    <property type="entry name" value="PTS-II-ABC-beta"/>
    <property type="match status" value="1"/>
</dbReference>
<dbReference type="PROSITE" id="PS51103">
    <property type="entry name" value="PTS_EIIC_TYPE_1"/>
    <property type="match status" value="1"/>
</dbReference>
<keyword evidence="8" id="KW-0418">Kinase</keyword>
<dbReference type="EMBL" id="MDER01000032">
    <property type="protein sequence ID" value="ODP29063.1"/>
    <property type="molecule type" value="Genomic_DNA"/>
</dbReference>
<evidence type="ECO:0000259" key="15">
    <source>
        <dbReference type="PROSITE" id="PS51103"/>
    </source>
</evidence>
<dbReference type="GO" id="GO:0016301">
    <property type="term" value="F:kinase activity"/>
    <property type="evidence" value="ECO:0007669"/>
    <property type="project" value="UniProtKB-KW"/>
</dbReference>
<evidence type="ECO:0000256" key="8">
    <source>
        <dbReference type="ARBA" id="ARBA00022777"/>
    </source>
</evidence>
<dbReference type="PROSITE" id="PS51098">
    <property type="entry name" value="PTS_EIIB_TYPE_1"/>
    <property type="match status" value="1"/>
</dbReference>
<gene>
    <name evidence="16" type="primary">scrA</name>
    <name evidence="16" type="ORF">PTI45_01574</name>
</gene>
<dbReference type="Pfam" id="PF00367">
    <property type="entry name" value="PTS_EIIB"/>
    <property type="match status" value="1"/>
</dbReference>
<dbReference type="FunFam" id="2.70.70.10:FF:000001">
    <property type="entry name" value="PTS system glucose-specific IIA component"/>
    <property type="match status" value="1"/>
</dbReference>
<organism evidence="16 17">
    <name type="scientific">Paenibacillus nuruki</name>
    <dbReference type="NCBI Taxonomy" id="1886670"/>
    <lineage>
        <taxon>Bacteria</taxon>
        <taxon>Bacillati</taxon>
        <taxon>Bacillota</taxon>
        <taxon>Bacilli</taxon>
        <taxon>Bacillales</taxon>
        <taxon>Paenibacillaceae</taxon>
        <taxon>Paenibacillus</taxon>
    </lineage>
</organism>
<evidence type="ECO:0000256" key="1">
    <source>
        <dbReference type="ARBA" id="ARBA00004651"/>
    </source>
</evidence>
<keyword evidence="17" id="KW-1185">Reference proteome</keyword>
<reference evidence="16 17" key="1">
    <citation type="submission" date="2016-08" db="EMBL/GenBank/DDBJ databases">
        <title>Genome sequencing of Paenibacillus sp. TI45-13ar, isolated from Korean traditional nuruk.</title>
        <authorList>
            <person name="Kim S.-J."/>
        </authorList>
    </citation>
    <scope>NUCLEOTIDE SEQUENCE [LARGE SCALE GENOMIC DNA]</scope>
    <source>
        <strain evidence="16 17">TI45-13ar</strain>
    </source>
</reference>
<feature type="active site" description="Phosphocysteine intermediate; for EIIB activity" evidence="11">
    <location>
        <position position="26"/>
    </location>
</feature>
<evidence type="ECO:0000256" key="2">
    <source>
        <dbReference type="ARBA" id="ARBA00022448"/>
    </source>
</evidence>
<dbReference type="InterPro" id="IPR036878">
    <property type="entry name" value="Glu_permease_IIB"/>
</dbReference>
<feature type="transmembrane region" description="Helical" evidence="12">
    <location>
        <begin position="257"/>
        <end position="282"/>
    </location>
</feature>
<keyword evidence="2" id="KW-0813">Transport</keyword>
<evidence type="ECO:0000259" key="14">
    <source>
        <dbReference type="PROSITE" id="PS51098"/>
    </source>
</evidence>
<dbReference type="PROSITE" id="PS01035">
    <property type="entry name" value="PTS_EIIB_TYPE_1_CYS"/>
    <property type="match status" value="1"/>
</dbReference>
<keyword evidence="6" id="KW-0598">Phosphotransferase system</keyword>
<dbReference type="STRING" id="1886670.PTI45_01574"/>